<dbReference type="Proteomes" id="UP000317332">
    <property type="component" value="Unassembled WGS sequence"/>
</dbReference>
<dbReference type="Pfam" id="PF14907">
    <property type="entry name" value="NTP_transf_5"/>
    <property type="match status" value="1"/>
</dbReference>
<evidence type="ECO:0000313" key="1">
    <source>
        <dbReference type="EMBL" id="TPV35766.1"/>
    </source>
</evidence>
<dbReference type="EMBL" id="VHIQ01000001">
    <property type="protein sequence ID" value="TPV35766.1"/>
    <property type="molecule type" value="Genomic_DNA"/>
</dbReference>
<dbReference type="Gene3D" id="3.30.460.40">
    <property type="match status" value="1"/>
</dbReference>
<sequence>MIPMKRQKLSTYKLIGQIISFSGTKETLVQQLKDYQNWEALVYYGSQHLLLPTIYKRLKDLQILHLLPDDLVAYLEEIHQINHNRNLLLLQQIKQLHGVLSEAHVNHLFLKGAAFLIKGAHSNNLERMVGDIDILVDVSQAQKAFELLKENGYDQQIGFNYEVKNYRHLNRQISKAGLAAVELHGDLLKHPKQYLIKAKEMLETQVLCNHLPIPNNYFMGLHSVLALQINDLGYYYKTVSLKTLNDTLVLGIAQQPQLIQNLQSHKYGRLFLAYAQQFSRDFSVLKLSKWQQFQGLWLSFKLRLPLYSYLVHRLKSALWFLFNRLYLWLTNSSYRKNLLKNKFKQPHN</sequence>
<evidence type="ECO:0000313" key="2">
    <source>
        <dbReference type="Proteomes" id="UP000317332"/>
    </source>
</evidence>
<name>A0A506PPG1_9FLAO</name>
<dbReference type="AlphaFoldDB" id="A0A506PPG1"/>
<proteinExistence type="predicted"/>
<keyword evidence="2" id="KW-1185">Reference proteome</keyword>
<dbReference type="InterPro" id="IPR039498">
    <property type="entry name" value="NTP_transf_5"/>
</dbReference>
<protein>
    <submittedName>
        <fullName evidence="1">Nucleotidyltransferase family protein</fullName>
    </submittedName>
</protein>
<keyword evidence="1" id="KW-0808">Transferase</keyword>
<organism evidence="1 2">
    <name type="scientific">Paucihalobacter ruber</name>
    <dbReference type="NCBI Taxonomy" id="2567861"/>
    <lineage>
        <taxon>Bacteria</taxon>
        <taxon>Pseudomonadati</taxon>
        <taxon>Bacteroidota</taxon>
        <taxon>Flavobacteriia</taxon>
        <taxon>Flavobacteriales</taxon>
        <taxon>Flavobacteriaceae</taxon>
        <taxon>Paucihalobacter</taxon>
    </lineage>
</organism>
<reference evidence="1 2" key="1">
    <citation type="submission" date="2019-06" db="EMBL/GenBank/DDBJ databases">
        <title>Flavobacteriaceae Paucihalobacterium erythroidium CWB-1, complete genome.</title>
        <authorList>
            <person name="Wu S."/>
        </authorList>
    </citation>
    <scope>NUCLEOTIDE SEQUENCE [LARGE SCALE GENOMIC DNA]</scope>
    <source>
        <strain evidence="1 2">CWB-1</strain>
    </source>
</reference>
<accession>A0A506PPG1</accession>
<gene>
    <name evidence="1" type="ORF">FJ651_02290</name>
</gene>
<dbReference type="OrthoDB" id="1117814at2"/>
<dbReference type="GO" id="GO:0016740">
    <property type="term" value="F:transferase activity"/>
    <property type="evidence" value="ECO:0007669"/>
    <property type="project" value="UniProtKB-KW"/>
</dbReference>
<comment type="caution">
    <text evidence="1">The sequence shown here is derived from an EMBL/GenBank/DDBJ whole genome shotgun (WGS) entry which is preliminary data.</text>
</comment>